<protein>
    <submittedName>
        <fullName evidence="2">Putative secreted protein</fullName>
    </submittedName>
</protein>
<organism evidence="2">
    <name type="scientific">Anopheles aquasalis</name>
    <name type="common">Malaria mosquito</name>
    <dbReference type="NCBI Taxonomy" id="42839"/>
    <lineage>
        <taxon>Eukaryota</taxon>
        <taxon>Metazoa</taxon>
        <taxon>Ecdysozoa</taxon>
        <taxon>Arthropoda</taxon>
        <taxon>Hexapoda</taxon>
        <taxon>Insecta</taxon>
        <taxon>Pterygota</taxon>
        <taxon>Neoptera</taxon>
        <taxon>Endopterygota</taxon>
        <taxon>Diptera</taxon>
        <taxon>Nematocera</taxon>
        <taxon>Culicoidea</taxon>
        <taxon>Culicidae</taxon>
        <taxon>Anophelinae</taxon>
        <taxon>Anopheles</taxon>
    </lineage>
</organism>
<feature type="transmembrane region" description="Helical" evidence="1">
    <location>
        <begin position="12"/>
        <end position="36"/>
    </location>
</feature>
<accession>T1DP85</accession>
<evidence type="ECO:0000313" key="2">
    <source>
        <dbReference type="EMBL" id="JAA99455.1"/>
    </source>
</evidence>
<reference evidence="2" key="1">
    <citation type="submission" date="2013-07" db="EMBL/GenBank/DDBJ databases">
        <title>Transcriptome sequencing and developmental regulation of gene expression in Anopheles aquasalis.</title>
        <authorList>
            <consortium name="Brazilian Malaria Network (MCT/CNPq/MS/SCTIE/DECIT/PRONEX 555648/2009-5) and Research Network on Bioactive Molecules from Arthropod Vectors (NAP-MOBIARVE"/>
            <consortium name="University of Sao Paulo)"/>
            <person name="Marinotti O."/>
            <person name="Ribeiro J.M.C."/>
            <person name="Costa-da-Silva A.L."/>
            <person name="Silva M.C.P."/>
            <person name="Lopes A.R."/>
            <person name="Barros M.S."/>
            <person name="Sa-Nunes A."/>
            <person name="Konjin B.B."/>
            <person name="Carvalho E."/>
            <person name="Suesdek L."/>
            <person name="Silva-Neto M.A.C."/>
            <person name="Capurro M.L."/>
        </authorList>
    </citation>
    <scope>NUCLEOTIDE SEQUENCE</scope>
    <source>
        <tissue evidence="2">Whole body</tissue>
    </source>
</reference>
<keyword evidence="1" id="KW-1133">Transmembrane helix</keyword>
<name>T1DP85_ANOAQ</name>
<keyword evidence="1" id="KW-0812">Transmembrane</keyword>
<proteinExistence type="evidence at transcript level"/>
<dbReference type="AlphaFoldDB" id="T1DP85"/>
<keyword evidence="1" id="KW-0472">Membrane</keyword>
<evidence type="ECO:0000256" key="1">
    <source>
        <dbReference type="SAM" id="Phobius"/>
    </source>
</evidence>
<dbReference type="EMBL" id="GAMD01002135">
    <property type="protein sequence ID" value="JAA99455.1"/>
    <property type="molecule type" value="mRNA"/>
</dbReference>
<sequence length="75" mass="9141">MFIWTTPMVCRGLVLFCTLGLLFWVYFHTSALYPLWRMHHFTIHYICCKIRLKNNRHCLLYECNGFFLHSSMNYS</sequence>